<dbReference type="Gene3D" id="2.60.40.150">
    <property type="entry name" value="C2 domain"/>
    <property type="match status" value="1"/>
</dbReference>
<dbReference type="InterPro" id="IPR000909">
    <property type="entry name" value="PLipase_C_PInositol-sp_X_dom"/>
</dbReference>
<dbReference type="PROSITE" id="PS50007">
    <property type="entry name" value="PIPLC_X_DOMAIN"/>
    <property type="match status" value="1"/>
</dbReference>
<dbReference type="Pfam" id="PF00387">
    <property type="entry name" value="PI-PLC-Y"/>
    <property type="match status" value="1"/>
</dbReference>
<dbReference type="InterPro" id="IPR000008">
    <property type="entry name" value="C2_dom"/>
</dbReference>
<keyword evidence="2" id="KW-0443">Lipid metabolism</keyword>
<dbReference type="Pfam" id="PF00168">
    <property type="entry name" value="C2"/>
    <property type="match status" value="1"/>
</dbReference>
<dbReference type="InterPro" id="IPR017946">
    <property type="entry name" value="PLC-like_Pdiesterase_TIM-brl"/>
</dbReference>
<evidence type="ECO:0000313" key="5">
    <source>
        <dbReference type="Proteomes" id="UP001652625"/>
    </source>
</evidence>
<dbReference type="EC" id="3.1.4.11" evidence="2"/>
<feature type="domain" description="C2" evidence="3">
    <location>
        <begin position="602"/>
        <end position="727"/>
    </location>
</feature>
<dbReference type="RefSeq" id="XP_065657345.1">
    <property type="nucleotide sequence ID" value="XM_065801273.1"/>
</dbReference>
<dbReference type="PROSITE" id="PS50008">
    <property type="entry name" value="PIPLC_Y_DOMAIN"/>
    <property type="match status" value="1"/>
</dbReference>
<dbReference type="GeneID" id="100198602"/>
<dbReference type="Proteomes" id="UP001652625">
    <property type="component" value="Chromosome 07"/>
</dbReference>
<dbReference type="PRINTS" id="PR00390">
    <property type="entry name" value="PHPHLIPASEC"/>
</dbReference>
<dbReference type="SUPFAM" id="SSF47473">
    <property type="entry name" value="EF-hand"/>
    <property type="match status" value="1"/>
</dbReference>
<dbReference type="RefSeq" id="XP_065657344.1">
    <property type="nucleotide sequence ID" value="XM_065801272.1"/>
</dbReference>
<sequence>MTQEYELTRSFEIIEYSENIDEILKHLCNGCEVRQSNLSKKSTNIVCLMKKKHLFLDEDKTVLRYKPSILRSNFKILISNIDDINVAESIETKLCFKKKLLHQFIISYKDEENNAHQIGFFVEDQNQLKLWASGLQYLSDKFKKPEDPIVDDWLREAYFAADINKNSLLGLKEINQMFNSLNIFKENSDIKLKFQECCSEGKNNENAQLSRTEFAKFFKFFSFDSNEVSSIIKNYGRTIYGKICLNAESLQKFLAKVQQQKLSLNECKKLITKYDENKGSFLSAEGVIRMLISEDNDILEPIHKNIHQDMTRPLTDYFINSSHNTYLLSDQLVGMSSTKAYDNALKKGCKTLELDCYDGENNEPIVYHGFTLTSKVLFKDIIDTIAFGAFLQSDYPVILSFENHCSPEQQIVMAQHLKEKLGNMLFAEDPDLNQSKLPSPEALKRKIFIKAKKRSQNAETDEDAVDASIKKRQSKIKQKINVAEEFSNIINYVESITFKSLEQGLASQKYFQNVSLGEKKLLQLGKDYPMKLIEYSNKFLVRTYPRGSRIDSSNYNPTKGWVFGCQIVALNFQTPGEMMDINDGLFALNGKCGYVLKPECLRSGKFDPQNVENFSKSVCKVNIKIISGHLLPKASKDGTIPDPFIRINIHGIPKDEVLGKFATKKIKKNGFNPQWNEDFQFDLYAPELAHIRFAVCDSDMGADDYICQYSIPFSAIRAGYRRVPLLNRSGHTIRNASLLVFIQKNIK</sequence>
<accession>A0ABM4C6W9</accession>
<keyword evidence="2" id="KW-0378">Hydrolase</keyword>
<dbReference type="SUPFAM" id="SSF51695">
    <property type="entry name" value="PLC-like phosphodiesterases"/>
    <property type="match status" value="1"/>
</dbReference>
<dbReference type="Gene3D" id="3.20.20.190">
    <property type="entry name" value="Phosphatidylinositol (PI) phosphodiesterase"/>
    <property type="match status" value="1"/>
</dbReference>
<evidence type="ECO:0000313" key="6">
    <source>
        <dbReference type="RefSeq" id="XP_065657344.1"/>
    </source>
</evidence>
<comment type="catalytic activity">
    <reaction evidence="2">
        <text>a 1,2-diacyl-sn-glycero-3-phospho-(1D-myo-inositol-4,5-bisphosphate) + H2O = 1D-myo-inositol 1,4,5-trisphosphate + a 1,2-diacyl-sn-glycerol + H(+)</text>
        <dbReference type="Rhea" id="RHEA:33179"/>
        <dbReference type="ChEBI" id="CHEBI:15377"/>
        <dbReference type="ChEBI" id="CHEBI:15378"/>
        <dbReference type="ChEBI" id="CHEBI:17815"/>
        <dbReference type="ChEBI" id="CHEBI:58456"/>
        <dbReference type="ChEBI" id="CHEBI:203600"/>
        <dbReference type="EC" id="3.1.4.11"/>
    </reaction>
</comment>
<dbReference type="SMART" id="SM00148">
    <property type="entry name" value="PLCXc"/>
    <property type="match status" value="1"/>
</dbReference>
<keyword evidence="2" id="KW-0442">Lipid degradation</keyword>
<protein>
    <recommendedName>
        <fullName evidence="2">Phosphoinositide phospholipase C</fullName>
        <ecNumber evidence="2">3.1.4.11</ecNumber>
    </recommendedName>
</protein>
<dbReference type="CDD" id="cd08558">
    <property type="entry name" value="PI-PLCc_eukaryota"/>
    <property type="match status" value="1"/>
</dbReference>
<evidence type="ECO:0000256" key="1">
    <source>
        <dbReference type="ARBA" id="ARBA00023224"/>
    </source>
</evidence>
<dbReference type="Gene3D" id="1.10.238.10">
    <property type="entry name" value="EF-hand"/>
    <property type="match status" value="2"/>
</dbReference>
<dbReference type="CDD" id="cd00275">
    <property type="entry name" value="C2_PLC_like"/>
    <property type="match status" value="1"/>
</dbReference>
<dbReference type="PROSITE" id="PS50004">
    <property type="entry name" value="C2"/>
    <property type="match status" value="1"/>
</dbReference>
<dbReference type="InterPro" id="IPR011992">
    <property type="entry name" value="EF-hand-dom_pair"/>
</dbReference>
<feature type="domain" description="PI-PLC Y-box" evidence="4">
    <location>
        <begin position="486"/>
        <end position="602"/>
    </location>
</feature>
<organism evidence="5 6">
    <name type="scientific">Hydra vulgaris</name>
    <name type="common">Hydra</name>
    <name type="synonym">Hydra attenuata</name>
    <dbReference type="NCBI Taxonomy" id="6087"/>
    <lineage>
        <taxon>Eukaryota</taxon>
        <taxon>Metazoa</taxon>
        <taxon>Cnidaria</taxon>
        <taxon>Hydrozoa</taxon>
        <taxon>Hydroidolina</taxon>
        <taxon>Anthoathecata</taxon>
        <taxon>Aplanulata</taxon>
        <taxon>Hydridae</taxon>
        <taxon>Hydra</taxon>
    </lineage>
</organism>
<dbReference type="InterPro" id="IPR035892">
    <property type="entry name" value="C2_domain_sf"/>
</dbReference>
<dbReference type="InterPro" id="IPR001711">
    <property type="entry name" value="PLipase_C_Pinositol-sp_Y"/>
</dbReference>
<dbReference type="PANTHER" id="PTHR10336:SF209">
    <property type="entry name" value="PHOSPHOINOSITIDE PHOSPHOLIPASE C"/>
    <property type="match status" value="1"/>
</dbReference>
<dbReference type="SUPFAM" id="SSF49562">
    <property type="entry name" value="C2 domain (Calcium/lipid-binding domain, CaLB)"/>
    <property type="match status" value="1"/>
</dbReference>
<evidence type="ECO:0000259" key="4">
    <source>
        <dbReference type="PROSITE" id="PS50008"/>
    </source>
</evidence>
<gene>
    <name evidence="6 7" type="primary">LOC100198602</name>
</gene>
<proteinExistence type="predicted"/>
<dbReference type="CDD" id="cd15898">
    <property type="entry name" value="EFh_PI-PLC"/>
    <property type="match status" value="1"/>
</dbReference>
<dbReference type="Pfam" id="PF00388">
    <property type="entry name" value="PI-PLC-X"/>
    <property type="match status" value="1"/>
</dbReference>
<keyword evidence="1" id="KW-0807">Transducer</keyword>
<dbReference type="SMART" id="SM00149">
    <property type="entry name" value="PLCYc"/>
    <property type="match status" value="1"/>
</dbReference>
<evidence type="ECO:0000256" key="2">
    <source>
        <dbReference type="RuleBase" id="RU361133"/>
    </source>
</evidence>
<evidence type="ECO:0000259" key="3">
    <source>
        <dbReference type="PROSITE" id="PS50004"/>
    </source>
</evidence>
<name>A0ABM4C6W9_HYDVU</name>
<dbReference type="PANTHER" id="PTHR10336">
    <property type="entry name" value="PHOSPHOINOSITIDE-SPECIFIC PHOSPHOLIPASE C FAMILY PROTEIN"/>
    <property type="match status" value="1"/>
</dbReference>
<evidence type="ECO:0000313" key="7">
    <source>
        <dbReference type="RefSeq" id="XP_065657345.1"/>
    </source>
</evidence>
<dbReference type="SMART" id="SM00239">
    <property type="entry name" value="C2"/>
    <property type="match status" value="1"/>
</dbReference>
<reference evidence="6 7" key="1">
    <citation type="submission" date="2025-05" db="UniProtKB">
        <authorList>
            <consortium name="RefSeq"/>
        </authorList>
    </citation>
    <scope>IDENTIFICATION</scope>
</reference>
<dbReference type="InterPro" id="IPR001192">
    <property type="entry name" value="PI-PLC_fam"/>
</dbReference>
<keyword evidence="5" id="KW-1185">Reference proteome</keyword>